<sequence length="146" mass="17149">MLPKNTTSLSTTEIFYAPSNGIPKELNLILSFSFFKIYQSFNHNKFRKAMKSMSLFEQLVFILYTQGWEQLGKIPNPITGKIEKKLEEAKFTIDLLDMLKEKTKGNLTEDEIRFLEYSISQLKINYFFEVENERKQKSETTPQNQS</sequence>
<accession>A0A916PEF0</accession>
<dbReference type="Pfam" id="PF08899">
    <property type="entry name" value="DUF1844"/>
    <property type="match status" value="1"/>
</dbReference>
<evidence type="ECO:0000313" key="2">
    <source>
        <dbReference type="Proteomes" id="UP000243105"/>
    </source>
</evidence>
<evidence type="ECO:0008006" key="3">
    <source>
        <dbReference type="Google" id="ProtNLM"/>
    </source>
</evidence>
<dbReference type="InterPro" id="IPR014995">
    <property type="entry name" value="DUF1844"/>
</dbReference>
<protein>
    <recommendedName>
        <fullName evidence="3">DUF1844 domain-containing protein</fullName>
    </recommendedName>
</protein>
<proteinExistence type="predicted"/>
<reference evidence="1 2" key="1">
    <citation type="submission" date="2015-11" db="EMBL/GenBank/DDBJ databases">
        <authorList>
            <person name="Varghese N."/>
        </authorList>
    </citation>
    <scope>NUCLEOTIDE SEQUENCE [LARGE SCALE GENOMIC DNA]</scope>
    <source>
        <strain evidence="1 2">JGI-25</strain>
    </source>
</reference>
<dbReference type="EMBL" id="CZVV01000028">
    <property type="protein sequence ID" value="CUS99622.1"/>
    <property type="molecule type" value="Genomic_DNA"/>
</dbReference>
<dbReference type="Proteomes" id="UP000243105">
    <property type="component" value="Unassembled WGS sequence"/>
</dbReference>
<dbReference type="AlphaFoldDB" id="A0A916PEF0"/>
<comment type="caution">
    <text evidence="1">The sequence shown here is derived from an EMBL/GenBank/DDBJ whole genome shotgun (WGS) entry which is preliminary data.</text>
</comment>
<organism evidence="1 2">
    <name type="scientific">Kryptobacter tengchongensis</name>
    <dbReference type="NCBI Taxonomy" id="1643429"/>
    <lineage>
        <taxon>Bacteria</taxon>
        <taxon>Pseudomonadati</taxon>
        <taxon>Candidatus Kryptoniota</taxon>
        <taxon>Candidatus Kryptobacter</taxon>
    </lineage>
</organism>
<name>A0A916PEF0_KRYT1</name>
<gene>
    <name evidence="1" type="ORF">JGI25_00605</name>
</gene>
<evidence type="ECO:0000313" key="1">
    <source>
        <dbReference type="EMBL" id="CUS99622.1"/>
    </source>
</evidence>